<sequence length="447" mass="52755">MMYERVLFLFNYWSPSQTDMLRCVNKAVTYNINCVNKDELSIVWESYNYEYVYIRIQNDKLRIRFWSGSRSVQTLSINTYASTTLRSSTEYFCTTAGTMYPWHAVRRFVRENQGLMRRMYGDQQHISVLRRELESNDVESFSYYSDADDDLYMNGDFKSRYAKDVEFDNELHQNDENTPRLLQDDGKIEDVLNTKFIYSEEPTKSIKLGDLRTVPQVRSTTQRIMETNTVVSTASTKTLEDNITEIFYEVYENQTVTENTTDKTTTATTTTTEPITDTTISLEETTTEGLRKKETVETMLFQDVVAQKEKLHPSMSYKTQGVNACPVKQEVVAPFWANNTRGDVLALLNLYPYEQYVHWEKCTYEHRQMYCRDGCKCEQQYRLHRLLAYDPNNECKGIFADWFKFPSCCVCKCYDIPEFRVTSRSPRNKEDKYVPNWFKKKSKIFYN</sequence>
<accession>A0ACB9SNV4</accession>
<name>A0ACB9SNV4_HOLOL</name>
<reference evidence="1" key="1">
    <citation type="submission" date="2022-04" db="EMBL/GenBank/DDBJ databases">
        <title>Chromosome-scale genome assembly of Holotrichia oblita Faldermann.</title>
        <authorList>
            <person name="Rongchong L."/>
        </authorList>
    </citation>
    <scope>NUCLEOTIDE SEQUENCE</scope>
    <source>
        <strain evidence="1">81SQS9</strain>
    </source>
</reference>
<evidence type="ECO:0000313" key="2">
    <source>
        <dbReference type="Proteomes" id="UP001056778"/>
    </source>
</evidence>
<dbReference type="Proteomes" id="UP001056778">
    <property type="component" value="Chromosome 8"/>
</dbReference>
<organism evidence="1 2">
    <name type="scientific">Holotrichia oblita</name>
    <name type="common">Chafer beetle</name>
    <dbReference type="NCBI Taxonomy" id="644536"/>
    <lineage>
        <taxon>Eukaryota</taxon>
        <taxon>Metazoa</taxon>
        <taxon>Ecdysozoa</taxon>
        <taxon>Arthropoda</taxon>
        <taxon>Hexapoda</taxon>
        <taxon>Insecta</taxon>
        <taxon>Pterygota</taxon>
        <taxon>Neoptera</taxon>
        <taxon>Endopterygota</taxon>
        <taxon>Coleoptera</taxon>
        <taxon>Polyphaga</taxon>
        <taxon>Scarabaeiformia</taxon>
        <taxon>Scarabaeidae</taxon>
        <taxon>Melolonthinae</taxon>
        <taxon>Holotrichia</taxon>
    </lineage>
</organism>
<keyword evidence="2" id="KW-1185">Reference proteome</keyword>
<protein>
    <submittedName>
        <fullName evidence="1">Uncharacterized protein</fullName>
    </submittedName>
</protein>
<gene>
    <name evidence="1" type="ORF">MML48_8g00015843</name>
</gene>
<evidence type="ECO:0000313" key="1">
    <source>
        <dbReference type="EMBL" id="KAI4456159.1"/>
    </source>
</evidence>
<comment type="caution">
    <text evidence="1">The sequence shown here is derived from an EMBL/GenBank/DDBJ whole genome shotgun (WGS) entry which is preliminary data.</text>
</comment>
<proteinExistence type="predicted"/>
<dbReference type="EMBL" id="CM043022">
    <property type="protein sequence ID" value="KAI4456159.1"/>
    <property type="molecule type" value="Genomic_DNA"/>
</dbReference>